<evidence type="ECO:0000313" key="2">
    <source>
        <dbReference type="EMBL" id="ELP88819.1"/>
    </source>
</evidence>
<evidence type="ECO:0000313" key="3">
    <source>
        <dbReference type="Proteomes" id="UP000014680"/>
    </source>
</evidence>
<dbReference type="EMBL" id="KB206690">
    <property type="protein sequence ID" value="ELP88819.1"/>
    <property type="molecule type" value="Genomic_DNA"/>
</dbReference>
<feature type="compositionally biased region" description="Basic and acidic residues" evidence="1">
    <location>
        <begin position="554"/>
        <end position="570"/>
    </location>
</feature>
<feature type="compositionally biased region" description="Acidic residues" evidence="1">
    <location>
        <begin position="593"/>
        <end position="603"/>
    </location>
</feature>
<accession>A0A0A1U3L7</accession>
<feature type="compositionally biased region" description="Acidic residues" evidence="1">
    <location>
        <begin position="671"/>
        <end position="680"/>
    </location>
</feature>
<dbReference type="GeneID" id="14887805"/>
<feature type="compositionally biased region" description="Basic and acidic residues" evidence="1">
    <location>
        <begin position="452"/>
        <end position="478"/>
    </location>
</feature>
<evidence type="ECO:0000256" key="1">
    <source>
        <dbReference type="SAM" id="MobiDB-lite"/>
    </source>
</evidence>
<organism evidence="2 3">
    <name type="scientific">Entamoeba invadens IP1</name>
    <dbReference type="NCBI Taxonomy" id="370355"/>
    <lineage>
        <taxon>Eukaryota</taxon>
        <taxon>Amoebozoa</taxon>
        <taxon>Evosea</taxon>
        <taxon>Archamoebae</taxon>
        <taxon>Mastigamoebida</taxon>
        <taxon>Entamoebidae</taxon>
        <taxon>Entamoeba</taxon>
    </lineage>
</organism>
<dbReference type="VEuPathDB" id="AmoebaDB:EIN_368170"/>
<keyword evidence="3" id="KW-1185">Reference proteome</keyword>
<protein>
    <submittedName>
        <fullName evidence="2">Uncharacterized protein</fullName>
    </submittedName>
</protein>
<feature type="compositionally biased region" description="Acidic residues" evidence="1">
    <location>
        <begin position="522"/>
        <end position="533"/>
    </location>
</feature>
<feature type="compositionally biased region" description="Acidic residues" evidence="1">
    <location>
        <begin position="574"/>
        <end position="584"/>
    </location>
</feature>
<proteinExistence type="predicted"/>
<dbReference type="Proteomes" id="UP000014680">
    <property type="component" value="Unassembled WGS sequence"/>
</dbReference>
<sequence>MAINNQYVPMTLMGDEAGDITRGVIFIWNFLKQFQTEIGTDDASFKAVVVSIYLENDTRDDWACLKIYKFILPFLFKHNNLEYLVRMRIEITPYTIPMLITLVMSRFSDQISHEVINYMKRFGSIYRVPTRAKVSVLGKMIQLFFKTKEGAAGSADKVGNLTLGTDGQRTFYLLNGYLIVETTSLSWMLVNTTLKLHNLINYYKSMNSYREKELGGVLDSVLSQIKVDQLVTQEFGLTTVMLDKNSCLTSDYRVFSLIPGTEEVEKQRNFLEDTIKRIQDLLVMWEKDMEKKVKRVKCSDVLKNVKMCVEEVKSVDFKTANFINKLHSYLLKIGTRVPICYQDQMYYKKMYGDLKVFSVSNEGSVRILFLFLKRMIDLSHAKYRLDISSYDDISFSNESSSMSESLNEEEELLKEDESLSNVMSDDDDESQKYYTMNKTEKLQKAENMPKQIESKKKKEMPQHINTVEKPKATKKVESESPSSTEESKESEESSDEVVEVTAPLTSTSKKMKEDHPVVVIEENSDSNDFEEEEHERSETKSKESHTTQDSGSDDVTKNPKGVKMEEENKAEVIQMEEDSEESKEEENNKASENDEDLSQEDDKDSGIEVSNGEDDESEEIDCDKPLVNRLRDRKKISPNPMTVELIDSQETDKGSSLKELVQRELEKDLNEDSESDDVEEVTNNNKKMETEKSSPRESSSDDD</sequence>
<dbReference type="KEGG" id="eiv:EIN_368170"/>
<dbReference type="RefSeq" id="XP_004255590.1">
    <property type="nucleotide sequence ID" value="XM_004255542.1"/>
</dbReference>
<feature type="compositionally biased region" description="Basic and acidic residues" evidence="1">
    <location>
        <begin position="686"/>
        <end position="703"/>
    </location>
</feature>
<name>A0A0A1U3L7_ENTIV</name>
<dbReference type="OMA" id="SHEVINY"/>
<feature type="compositionally biased region" description="Basic and acidic residues" evidence="1">
    <location>
        <begin position="534"/>
        <end position="546"/>
    </location>
</feature>
<feature type="region of interest" description="Disordered" evidence="1">
    <location>
        <begin position="398"/>
        <end position="703"/>
    </location>
</feature>
<feature type="compositionally biased region" description="Acidic residues" evidence="1">
    <location>
        <begin position="611"/>
        <end position="621"/>
    </location>
</feature>
<gene>
    <name evidence="2" type="ORF">EIN_368170</name>
</gene>
<reference evidence="2 3" key="1">
    <citation type="submission" date="2012-10" db="EMBL/GenBank/DDBJ databases">
        <authorList>
            <person name="Zafar N."/>
            <person name="Inman J."/>
            <person name="Hall N."/>
            <person name="Lorenzi H."/>
            <person name="Caler E."/>
        </authorList>
    </citation>
    <scope>NUCLEOTIDE SEQUENCE [LARGE SCALE GENOMIC DNA]</scope>
    <source>
        <strain evidence="2 3">IP1</strain>
    </source>
</reference>
<dbReference type="OrthoDB" id="29797at2759"/>
<dbReference type="AlphaFoldDB" id="A0A0A1U3L7"/>
<feature type="compositionally biased region" description="Basic and acidic residues" evidence="1">
    <location>
        <begin position="650"/>
        <end position="670"/>
    </location>
</feature>